<evidence type="ECO:0000256" key="2">
    <source>
        <dbReference type="ARBA" id="ARBA00022833"/>
    </source>
</evidence>
<dbReference type="InterPro" id="IPR051615">
    <property type="entry name" value="Transcr_Regulatory_Elem"/>
</dbReference>
<organism evidence="8 9">
    <name type="scientific">Trichoderma cornu-damae</name>
    <dbReference type="NCBI Taxonomy" id="654480"/>
    <lineage>
        <taxon>Eukaryota</taxon>
        <taxon>Fungi</taxon>
        <taxon>Dikarya</taxon>
        <taxon>Ascomycota</taxon>
        <taxon>Pezizomycotina</taxon>
        <taxon>Sordariomycetes</taxon>
        <taxon>Hypocreomycetidae</taxon>
        <taxon>Hypocreales</taxon>
        <taxon>Hypocreaceae</taxon>
        <taxon>Trichoderma</taxon>
    </lineage>
</organism>
<comment type="caution">
    <text evidence="8">The sequence shown here is derived from an EMBL/GenBank/DDBJ whole genome shotgun (WGS) entry which is preliminary data.</text>
</comment>
<evidence type="ECO:0000256" key="5">
    <source>
        <dbReference type="ARBA" id="ARBA00023163"/>
    </source>
</evidence>
<evidence type="ECO:0000313" key="8">
    <source>
        <dbReference type="EMBL" id="KAH6606523.1"/>
    </source>
</evidence>
<dbReference type="EMBL" id="JAIWOZ010000004">
    <property type="protein sequence ID" value="KAH6606523.1"/>
    <property type="molecule type" value="Genomic_DNA"/>
</dbReference>
<dbReference type="GO" id="GO:0046872">
    <property type="term" value="F:metal ion binding"/>
    <property type="evidence" value="ECO:0007669"/>
    <property type="project" value="UniProtKB-KW"/>
</dbReference>
<dbReference type="Proteomes" id="UP000827724">
    <property type="component" value="Unassembled WGS sequence"/>
</dbReference>
<evidence type="ECO:0000256" key="6">
    <source>
        <dbReference type="ARBA" id="ARBA00023242"/>
    </source>
</evidence>
<keyword evidence="6" id="KW-0539">Nucleus</keyword>
<dbReference type="PANTHER" id="PTHR31313:SF81">
    <property type="entry name" value="TY1 ENHANCER ACTIVATOR"/>
    <property type="match status" value="1"/>
</dbReference>
<keyword evidence="4" id="KW-0238">DNA-binding</keyword>
<evidence type="ECO:0000256" key="1">
    <source>
        <dbReference type="ARBA" id="ARBA00022723"/>
    </source>
</evidence>
<dbReference type="GO" id="GO:0003677">
    <property type="term" value="F:DNA binding"/>
    <property type="evidence" value="ECO:0007669"/>
    <property type="project" value="UniProtKB-KW"/>
</dbReference>
<accession>A0A9P8QPR8</accession>
<keyword evidence="9" id="KW-1185">Reference proteome</keyword>
<evidence type="ECO:0000256" key="3">
    <source>
        <dbReference type="ARBA" id="ARBA00023015"/>
    </source>
</evidence>
<protein>
    <submittedName>
        <fullName evidence="8">Transcription factor</fullName>
    </submittedName>
</protein>
<keyword evidence="3" id="KW-0805">Transcription regulation</keyword>
<name>A0A9P8QPR8_9HYPO</name>
<evidence type="ECO:0000256" key="4">
    <source>
        <dbReference type="ARBA" id="ARBA00023125"/>
    </source>
</evidence>
<keyword evidence="1" id="KW-0479">Metal-binding</keyword>
<dbReference type="OrthoDB" id="4161332at2759"/>
<reference evidence="8" key="1">
    <citation type="submission" date="2021-08" db="EMBL/GenBank/DDBJ databases">
        <title>Chromosome-Level Trichoderma cornu-damae using Hi-C Data.</title>
        <authorList>
            <person name="Kim C.S."/>
        </authorList>
    </citation>
    <scope>NUCLEOTIDE SEQUENCE</scope>
    <source>
        <strain evidence="8">KA19-0412C</strain>
    </source>
</reference>
<keyword evidence="2" id="KW-0862">Zinc</keyword>
<feature type="region of interest" description="Disordered" evidence="7">
    <location>
        <begin position="114"/>
        <end position="141"/>
    </location>
</feature>
<dbReference type="PANTHER" id="PTHR31313">
    <property type="entry name" value="TY1 ENHANCER ACTIVATOR"/>
    <property type="match status" value="1"/>
</dbReference>
<gene>
    <name evidence="8" type="ORF">Trco_005676</name>
</gene>
<evidence type="ECO:0000313" key="9">
    <source>
        <dbReference type="Proteomes" id="UP000827724"/>
    </source>
</evidence>
<sequence length="346" mass="38186">MEEPLLLGDFVRTSQVPSVCEAEPLLMKVGHLQLCFAAVSDAVVASRPVSKNHVQALEGQIAALERVTHKLALADEAERNQIISDLSPTSGAPGVGANAAGMDSLAISTDGQQHYKDSLNTNHNNNKNKNNKNNKNNNEDLGDLYAELDDFSSRSAAFQYEPHHEASQKLMSTFFSEIYPYNMVVYCEHFPRDYDIGSGKYYSDVLLYAICALAALQHDDMLSLSDVFSGQAQTRPIGMDPQNIERALSLITMAMGEIRNTWPCVREIRDVLLQAQQTQATMLPEDSLDAPDLTNGLEMSHDGFLENLEGDIAPCTALFSTSYETSIMVPPLFIIAQHTRRNRSSL</sequence>
<feature type="compositionally biased region" description="Low complexity" evidence="7">
    <location>
        <begin position="120"/>
        <end position="136"/>
    </location>
</feature>
<evidence type="ECO:0000256" key="7">
    <source>
        <dbReference type="SAM" id="MobiDB-lite"/>
    </source>
</evidence>
<proteinExistence type="predicted"/>
<keyword evidence="5" id="KW-0804">Transcription</keyword>
<dbReference type="AlphaFoldDB" id="A0A9P8QPR8"/>